<dbReference type="InterPro" id="IPR042070">
    <property type="entry name" value="PucR_C-HTH_sf"/>
</dbReference>
<name>A0A841L1R8_9FIRM</name>
<dbReference type="AlphaFoldDB" id="A0A841L1R8"/>
<evidence type="ECO:0000313" key="3">
    <source>
        <dbReference type="Proteomes" id="UP000579281"/>
    </source>
</evidence>
<dbReference type="InterPro" id="IPR012914">
    <property type="entry name" value="PucR_dom"/>
</dbReference>
<dbReference type="EMBL" id="JACHEN010000033">
    <property type="protein sequence ID" value="MBB6218120.1"/>
    <property type="molecule type" value="Genomic_DNA"/>
</dbReference>
<keyword evidence="3" id="KW-1185">Reference proteome</keyword>
<organism evidence="2 3">
    <name type="scientific">Anaerosolibacter carboniphilus</name>
    <dbReference type="NCBI Taxonomy" id="1417629"/>
    <lineage>
        <taxon>Bacteria</taxon>
        <taxon>Bacillati</taxon>
        <taxon>Bacillota</taxon>
        <taxon>Clostridia</taxon>
        <taxon>Peptostreptococcales</taxon>
        <taxon>Thermotaleaceae</taxon>
        <taxon>Anaerosolibacter</taxon>
    </lineage>
</organism>
<accession>A0A841L1R8</accession>
<evidence type="ECO:0000259" key="1">
    <source>
        <dbReference type="Pfam" id="PF07905"/>
    </source>
</evidence>
<dbReference type="RefSeq" id="WP_184312618.1">
    <property type="nucleotide sequence ID" value="NZ_JACHEN010000033.1"/>
</dbReference>
<evidence type="ECO:0000313" key="2">
    <source>
        <dbReference type="EMBL" id="MBB6218120.1"/>
    </source>
</evidence>
<reference evidence="2 3" key="1">
    <citation type="submission" date="2020-08" db="EMBL/GenBank/DDBJ databases">
        <title>Genomic Encyclopedia of Type Strains, Phase IV (KMG-IV): sequencing the most valuable type-strain genomes for metagenomic binning, comparative biology and taxonomic classification.</title>
        <authorList>
            <person name="Goeker M."/>
        </authorList>
    </citation>
    <scope>NUCLEOTIDE SEQUENCE [LARGE SCALE GENOMIC DNA]</scope>
    <source>
        <strain evidence="2 3">DSM 103526</strain>
    </source>
</reference>
<sequence length="353" mass="40380">MMITVSEVIKNGTLKNFLIVCGVSGLGNEVTKTGIIDYEFAIEGFFENNQPFGYGDFLVASLMFTNGDESILLKMVEKLIELRVSGLAVKNIFFKTIPRSVVDLCNEKAFPIVLFDNSLYFEEIITEIDNIIQVSDWVKQIETKIGLLYLKDLTRREVEVISKEMRISQRKHGVAFFMIPKISLRHLNMQHIINSYRNHPYHDEKISFFKYQQAFVVIVASDSDIKPKFEKSFLDMLHLIGIQVSDYCVGISSIHDPVGELDVCIKEAIWSQKVASIMAVERKKFSDIGTWSILLCNQQFKHITQYMEHYLKSIKNNSSDSSKELIKTAIAYIKCEGNTKLTADSLFIHENTV</sequence>
<dbReference type="Pfam" id="PF07905">
    <property type="entry name" value="PucR"/>
    <property type="match status" value="1"/>
</dbReference>
<protein>
    <recommendedName>
        <fullName evidence="1">Purine catabolism PurC-like domain-containing protein</fullName>
    </recommendedName>
</protein>
<proteinExistence type="predicted"/>
<dbReference type="Gene3D" id="1.10.10.2840">
    <property type="entry name" value="PucR C-terminal helix-turn-helix domain"/>
    <property type="match status" value="1"/>
</dbReference>
<dbReference type="Proteomes" id="UP000579281">
    <property type="component" value="Unassembled WGS sequence"/>
</dbReference>
<feature type="domain" description="Purine catabolism PurC-like" evidence="1">
    <location>
        <begin position="7"/>
        <end position="129"/>
    </location>
</feature>
<comment type="caution">
    <text evidence="2">The sequence shown here is derived from an EMBL/GenBank/DDBJ whole genome shotgun (WGS) entry which is preliminary data.</text>
</comment>
<gene>
    <name evidence="2" type="ORF">HNQ80_004260</name>
</gene>